<evidence type="ECO:0000256" key="1">
    <source>
        <dbReference type="ARBA" id="ARBA00022729"/>
    </source>
</evidence>
<proteinExistence type="predicted"/>
<protein>
    <submittedName>
        <fullName evidence="2">Putative ABC-type Fe3+ transport system,periplasmic component</fullName>
    </submittedName>
</protein>
<keyword evidence="1" id="KW-0732">Signal</keyword>
<gene>
    <name evidence="2" type="ORF">CARN2_3988</name>
</gene>
<dbReference type="EMBL" id="CABM01000055">
    <property type="protein sequence ID" value="CBH98507.1"/>
    <property type="molecule type" value="Genomic_DNA"/>
</dbReference>
<reference evidence="2" key="1">
    <citation type="submission" date="2009-10" db="EMBL/GenBank/DDBJ databases">
        <title>Diversity of trophic interactions inside an arsenic-rich microbial ecosystem.</title>
        <authorList>
            <person name="Bertin P.N."/>
            <person name="Heinrich-Salmeron A."/>
            <person name="Pelletier E."/>
            <person name="Goulhen-Chollet F."/>
            <person name="Arsene-Ploetze F."/>
            <person name="Gallien S."/>
            <person name="Calteau A."/>
            <person name="Vallenet D."/>
            <person name="Casiot C."/>
            <person name="Chane-Woon-Ming B."/>
            <person name="Giloteaux L."/>
            <person name="Barakat M."/>
            <person name="Bonnefoy V."/>
            <person name="Bruneel O."/>
            <person name="Chandler M."/>
            <person name="Cleiss J."/>
            <person name="Duran R."/>
            <person name="Elbaz-Poulichet F."/>
            <person name="Fonknechten N."/>
            <person name="Lauga B."/>
            <person name="Mornico D."/>
            <person name="Ortet P."/>
            <person name="Schaeffer C."/>
            <person name="Siguier P."/>
            <person name="Alexander Thil Smith A."/>
            <person name="Van Dorsselaer A."/>
            <person name="Weissenbach J."/>
            <person name="Medigue C."/>
            <person name="Le Paslier D."/>
        </authorList>
    </citation>
    <scope>NUCLEOTIDE SEQUENCE</scope>
</reference>
<name>E6PUA0_9ZZZZ</name>
<dbReference type="Pfam" id="PF13531">
    <property type="entry name" value="SBP_bac_11"/>
    <property type="match status" value="1"/>
</dbReference>
<sequence>MTSMASTSRRTSKLACRFARQLATATLLGLGASAQAQAATLTVYGAMGYDQHVAQAFTQATGIPVNLIHLSTGPLLARVQAESGNPQWDVLWLDGNQAMQTFATQGLLQCGWTPAVRYTALGQQLVPPSHCWQPVGVTYAGVILYNPKTIAQADWPKTWADLAKPALRGKVGMDNPAISGPTYPLVAGLLQHLGDTPGKAYFERLKANGLKVFPTNSVTLRALQYGQIDAAVVQSSAAIGFLHEMPALRIATPAPATVLPSDLAIGKQMSGTLQQQARRFVQWVLSPAGQAAMQQGDADADSNDLPLLEGVAPLPSLKLLGRVQPLVLDPAVWGLREPQVIDWFTAHIAR</sequence>
<accession>E6PUA0</accession>
<comment type="caution">
    <text evidence="2">The sequence shown here is derived from an EMBL/GenBank/DDBJ whole genome shotgun (WGS) entry which is preliminary data.</text>
</comment>
<dbReference type="AlphaFoldDB" id="E6PUA0"/>
<dbReference type="Gene3D" id="3.40.190.10">
    <property type="entry name" value="Periplasmic binding protein-like II"/>
    <property type="match status" value="2"/>
</dbReference>
<organism evidence="2">
    <name type="scientific">mine drainage metagenome</name>
    <dbReference type="NCBI Taxonomy" id="410659"/>
    <lineage>
        <taxon>unclassified sequences</taxon>
        <taxon>metagenomes</taxon>
        <taxon>ecological metagenomes</taxon>
    </lineage>
</organism>
<dbReference type="PANTHER" id="PTHR30006">
    <property type="entry name" value="THIAMINE-BINDING PERIPLASMIC PROTEIN-RELATED"/>
    <property type="match status" value="1"/>
</dbReference>
<dbReference type="SUPFAM" id="SSF53850">
    <property type="entry name" value="Periplasmic binding protein-like II"/>
    <property type="match status" value="1"/>
</dbReference>
<evidence type="ECO:0000313" key="2">
    <source>
        <dbReference type="EMBL" id="CBH98507.1"/>
    </source>
</evidence>